<sequence length="141" mass="15524">MEQSFIVKLGPAYESNAVSHKHRLPYFTTRVRWPVEINIHTMTIALSAATNFPAVVQLKIHNMTCPEVIGANGNHYVFVLSSKVSDVEAVYRCVTPPCVTRDYKTEMSFSIDFGLLNEFNGAVLIGAVQAVDMAGKTGAFI</sequence>
<reference evidence="1" key="1">
    <citation type="submission" date="2021-02" db="EMBL/GenBank/DDBJ databases">
        <authorList>
            <person name="Chen J."/>
            <person name="Hu H."/>
            <person name="Huang J."/>
            <person name="Yan X."/>
        </authorList>
    </citation>
    <scope>NUCLEOTIDE SEQUENCE</scope>
    <source>
        <strain evidence="1">GDOU</strain>
    </source>
</reference>
<organism evidence="1 2">
    <name type="scientific">Largemouth bass virus</name>
    <dbReference type="NCBI Taxonomy" id="176656"/>
    <lineage>
        <taxon>Viruses</taxon>
        <taxon>Varidnaviria</taxon>
        <taxon>Bamfordvirae</taxon>
        <taxon>Nucleocytoviricota</taxon>
        <taxon>Megaviricetes</taxon>
        <taxon>Pimascovirales</taxon>
        <taxon>Pimascovirales incertae sedis</taxon>
        <taxon>Iridoviridae</taxon>
        <taxon>Alphairidovirinae</taxon>
        <taxon>Ranavirus</taxon>
        <taxon>Ranavirus micropterus1</taxon>
        <taxon>Santee-Cooper ranavirus</taxon>
    </lineage>
</organism>
<proteinExistence type="predicted"/>
<name>A0A9E7TJR5_9VIRU</name>
<accession>A0A9E7TJR5</accession>
<evidence type="ECO:0000313" key="2">
    <source>
        <dbReference type="Proteomes" id="UP001060024"/>
    </source>
</evidence>
<evidence type="ECO:0000313" key="1">
    <source>
        <dbReference type="EMBL" id="UUY86196.1"/>
    </source>
</evidence>
<dbReference type="EMBL" id="MW630113">
    <property type="protein sequence ID" value="UUY86196.1"/>
    <property type="molecule type" value="Genomic_DNA"/>
</dbReference>
<dbReference type="Proteomes" id="UP001060024">
    <property type="component" value="Segment"/>
</dbReference>
<protein>
    <submittedName>
        <fullName evidence="1">Uncharacterized protein</fullName>
    </submittedName>
</protein>